<feature type="non-terminal residue" evidence="2">
    <location>
        <position position="1"/>
    </location>
</feature>
<protein>
    <recommendedName>
        <fullName evidence="1">Amidohydrolase-related domain-containing protein</fullName>
    </recommendedName>
</protein>
<dbReference type="PANTHER" id="PTHR43135:SF3">
    <property type="entry name" value="ALPHA-D-RIBOSE 1-METHYLPHOSPHONATE 5-TRIPHOSPHATE DIPHOSPHATASE"/>
    <property type="match status" value="1"/>
</dbReference>
<dbReference type="InterPro" id="IPR011059">
    <property type="entry name" value="Metal-dep_hydrolase_composite"/>
</dbReference>
<dbReference type="Pfam" id="PF01979">
    <property type="entry name" value="Amidohydro_1"/>
    <property type="match status" value="1"/>
</dbReference>
<dbReference type="AlphaFoldDB" id="X1TCE9"/>
<feature type="domain" description="Amidohydrolase-related" evidence="1">
    <location>
        <begin position="17"/>
        <end position="199"/>
    </location>
</feature>
<dbReference type="EMBL" id="BARW01020170">
    <property type="protein sequence ID" value="GAI89036.1"/>
    <property type="molecule type" value="Genomic_DNA"/>
</dbReference>
<evidence type="ECO:0000313" key="2">
    <source>
        <dbReference type="EMBL" id="GAI89036.1"/>
    </source>
</evidence>
<dbReference type="InterPro" id="IPR006680">
    <property type="entry name" value="Amidohydro-rel"/>
</dbReference>
<dbReference type="InterPro" id="IPR032466">
    <property type="entry name" value="Metal_Hydrolase"/>
</dbReference>
<organism evidence="2">
    <name type="scientific">marine sediment metagenome</name>
    <dbReference type="NCBI Taxonomy" id="412755"/>
    <lineage>
        <taxon>unclassified sequences</taxon>
        <taxon>metagenomes</taxon>
        <taxon>ecological metagenomes</taxon>
    </lineage>
</organism>
<dbReference type="InterPro" id="IPR051781">
    <property type="entry name" value="Metallo-dep_Hydrolase"/>
</dbReference>
<proteinExistence type="predicted"/>
<dbReference type="SUPFAM" id="SSF51338">
    <property type="entry name" value="Composite domain of metallo-dependent hydrolases"/>
    <property type="match status" value="1"/>
</dbReference>
<dbReference type="Gene3D" id="3.20.20.140">
    <property type="entry name" value="Metal-dependent hydrolases"/>
    <property type="match status" value="1"/>
</dbReference>
<comment type="caution">
    <text evidence="2">The sequence shown here is derived from an EMBL/GenBank/DDBJ whole genome shotgun (WGS) entry which is preliminary data.</text>
</comment>
<dbReference type="SUPFAM" id="SSF51556">
    <property type="entry name" value="Metallo-dependent hydrolases"/>
    <property type="match status" value="1"/>
</dbReference>
<dbReference type="Gene3D" id="2.30.40.10">
    <property type="entry name" value="Urease, subunit C, domain 1"/>
    <property type="match status" value="1"/>
</dbReference>
<reference evidence="2" key="1">
    <citation type="journal article" date="2014" name="Front. Microbiol.">
        <title>High frequency of phylogenetically diverse reductive dehalogenase-homologous genes in deep subseafloor sedimentary metagenomes.</title>
        <authorList>
            <person name="Kawai M."/>
            <person name="Futagami T."/>
            <person name="Toyoda A."/>
            <person name="Takaki Y."/>
            <person name="Nishi S."/>
            <person name="Hori S."/>
            <person name="Arai W."/>
            <person name="Tsubouchi T."/>
            <person name="Morono Y."/>
            <person name="Uchiyama I."/>
            <person name="Ito T."/>
            <person name="Fujiyama A."/>
            <person name="Inagaki F."/>
            <person name="Takami H."/>
        </authorList>
    </citation>
    <scope>NUCLEOTIDE SEQUENCE</scope>
    <source>
        <strain evidence="2">Expedition CK06-06</strain>
    </source>
</reference>
<name>X1TCE9_9ZZZZ</name>
<accession>X1TCE9</accession>
<gene>
    <name evidence="2" type="ORF">S12H4_34132</name>
</gene>
<dbReference type="GO" id="GO:0016810">
    <property type="term" value="F:hydrolase activity, acting on carbon-nitrogen (but not peptide) bonds"/>
    <property type="evidence" value="ECO:0007669"/>
    <property type="project" value="InterPro"/>
</dbReference>
<evidence type="ECO:0000259" key="1">
    <source>
        <dbReference type="Pfam" id="PF01979"/>
    </source>
</evidence>
<sequence length="231" mass="26293">GSLFHLNMTMIIDGHSGIEHPVPIADAYEDVITLWAASGTGSTPTVIAGYGGMWGERYWYQHTDVWKNQRLMTFVPRDIVVPRSRRRTMAPEEEYNHIKLMQVCKKLIDAGGRVHLGAHGQLQGLGAHWELWMLAQGGFTPLEAIRAATIDGAKYIGLDKEIGSIEVGKFADMIVLEKNPLENIRNSEHIRYTIVNGKIYNARTMDQIGKEPKKRKQFYWEIDYRLKNKAK</sequence>
<dbReference type="PANTHER" id="PTHR43135">
    <property type="entry name" value="ALPHA-D-RIBOSE 1-METHYLPHOSPHONATE 5-TRIPHOSPHATE DIPHOSPHATASE"/>
    <property type="match status" value="1"/>
</dbReference>